<evidence type="ECO:0000259" key="1">
    <source>
        <dbReference type="Pfam" id="PF25545"/>
    </source>
</evidence>
<dbReference type="EMBL" id="JAULSV010000001">
    <property type="protein sequence ID" value="KAK0656642.1"/>
    <property type="molecule type" value="Genomic_DNA"/>
</dbReference>
<evidence type="ECO:0000313" key="3">
    <source>
        <dbReference type="Proteomes" id="UP001174936"/>
    </source>
</evidence>
<evidence type="ECO:0000313" key="2">
    <source>
        <dbReference type="EMBL" id="KAK0656642.1"/>
    </source>
</evidence>
<dbReference type="Proteomes" id="UP001174936">
    <property type="component" value="Unassembled WGS sequence"/>
</dbReference>
<feature type="domain" description="DUF7924" evidence="1">
    <location>
        <begin position="40"/>
        <end position="107"/>
    </location>
</feature>
<dbReference type="Pfam" id="PF25545">
    <property type="entry name" value="DUF7924"/>
    <property type="match status" value="1"/>
</dbReference>
<protein>
    <recommendedName>
        <fullName evidence="1">DUF7924 domain-containing protein</fullName>
    </recommendedName>
</protein>
<sequence length="117" mass="13258">MGKNVEYCVIVSIFFLEASPFVEMQKGWKHWRCQGRIPNVCYSLSIDNNLGQLYASWKAEEDGSTVYMQRVASFLLSDTEHFARLYACVASILKWGATTRLQDIRVAADNIGGERGE</sequence>
<dbReference type="InterPro" id="IPR057684">
    <property type="entry name" value="DUF7924"/>
</dbReference>
<reference evidence="2" key="1">
    <citation type="submission" date="2023-06" db="EMBL/GenBank/DDBJ databases">
        <title>Genome-scale phylogeny and comparative genomics of the fungal order Sordariales.</title>
        <authorList>
            <consortium name="Lawrence Berkeley National Laboratory"/>
            <person name="Hensen N."/>
            <person name="Bonometti L."/>
            <person name="Westerberg I."/>
            <person name="Brannstrom I.O."/>
            <person name="Guillou S."/>
            <person name="Cros-Aarteil S."/>
            <person name="Calhoun S."/>
            <person name="Haridas S."/>
            <person name="Kuo A."/>
            <person name="Mondo S."/>
            <person name="Pangilinan J."/>
            <person name="Riley R."/>
            <person name="Labutti K."/>
            <person name="Andreopoulos B."/>
            <person name="Lipzen A."/>
            <person name="Chen C."/>
            <person name="Yanf M."/>
            <person name="Daum C."/>
            <person name="Ng V."/>
            <person name="Clum A."/>
            <person name="Steindorff A."/>
            <person name="Ohm R."/>
            <person name="Martin F."/>
            <person name="Silar P."/>
            <person name="Natvig D."/>
            <person name="Lalanne C."/>
            <person name="Gautier V."/>
            <person name="Ament-Velasquez S.L."/>
            <person name="Kruys A."/>
            <person name="Hutchinson M.I."/>
            <person name="Powell A.J."/>
            <person name="Barry K."/>
            <person name="Miller A.N."/>
            <person name="Grigoriev I.V."/>
            <person name="Debuchy R."/>
            <person name="Gladieux P."/>
            <person name="Thoren M.H."/>
            <person name="Johannesson H."/>
        </authorList>
    </citation>
    <scope>NUCLEOTIDE SEQUENCE</scope>
    <source>
        <strain evidence="2">SMH2532-1</strain>
    </source>
</reference>
<comment type="caution">
    <text evidence="2">The sequence shown here is derived from an EMBL/GenBank/DDBJ whole genome shotgun (WGS) entry which is preliminary data.</text>
</comment>
<accession>A0AA39YQ49</accession>
<dbReference type="AlphaFoldDB" id="A0AA39YQ49"/>
<name>A0AA39YQ49_9PEZI</name>
<keyword evidence="3" id="KW-1185">Reference proteome</keyword>
<proteinExistence type="predicted"/>
<gene>
    <name evidence="2" type="ORF">B0T16DRAFT_385320</name>
</gene>
<organism evidence="2 3">
    <name type="scientific">Cercophora newfieldiana</name>
    <dbReference type="NCBI Taxonomy" id="92897"/>
    <lineage>
        <taxon>Eukaryota</taxon>
        <taxon>Fungi</taxon>
        <taxon>Dikarya</taxon>
        <taxon>Ascomycota</taxon>
        <taxon>Pezizomycotina</taxon>
        <taxon>Sordariomycetes</taxon>
        <taxon>Sordariomycetidae</taxon>
        <taxon>Sordariales</taxon>
        <taxon>Lasiosphaeriaceae</taxon>
        <taxon>Cercophora</taxon>
    </lineage>
</organism>